<proteinExistence type="predicted"/>
<organism evidence="1 2">
    <name type="scientific">Liparis tanakae</name>
    <name type="common">Tanaka's snailfish</name>
    <dbReference type="NCBI Taxonomy" id="230148"/>
    <lineage>
        <taxon>Eukaryota</taxon>
        <taxon>Metazoa</taxon>
        <taxon>Chordata</taxon>
        <taxon>Craniata</taxon>
        <taxon>Vertebrata</taxon>
        <taxon>Euteleostomi</taxon>
        <taxon>Actinopterygii</taxon>
        <taxon>Neopterygii</taxon>
        <taxon>Teleostei</taxon>
        <taxon>Neoteleostei</taxon>
        <taxon>Acanthomorphata</taxon>
        <taxon>Eupercaria</taxon>
        <taxon>Perciformes</taxon>
        <taxon>Cottioidei</taxon>
        <taxon>Cottales</taxon>
        <taxon>Liparidae</taxon>
        <taxon>Liparis</taxon>
    </lineage>
</organism>
<name>A0A4Z2IU72_9TELE</name>
<dbReference type="EMBL" id="SRLO01000047">
    <property type="protein sequence ID" value="TNN81361.1"/>
    <property type="molecule type" value="Genomic_DNA"/>
</dbReference>
<protein>
    <submittedName>
        <fullName evidence="1">Uncharacterized protein</fullName>
    </submittedName>
</protein>
<accession>A0A4Z2IU72</accession>
<dbReference type="AlphaFoldDB" id="A0A4Z2IU72"/>
<dbReference type="OrthoDB" id="76898at2759"/>
<keyword evidence="2" id="KW-1185">Reference proteome</keyword>
<dbReference type="Proteomes" id="UP000314294">
    <property type="component" value="Unassembled WGS sequence"/>
</dbReference>
<gene>
    <name evidence="1" type="ORF">EYF80_008417</name>
</gene>
<reference evidence="1 2" key="1">
    <citation type="submission" date="2019-03" db="EMBL/GenBank/DDBJ databases">
        <title>First draft genome of Liparis tanakae, snailfish: a comprehensive survey of snailfish specific genes.</title>
        <authorList>
            <person name="Kim W."/>
            <person name="Song I."/>
            <person name="Jeong J.-H."/>
            <person name="Kim D."/>
            <person name="Kim S."/>
            <person name="Ryu S."/>
            <person name="Song J.Y."/>
            <person name="Lee S.K."/>
        </authorList>
    </citation>
    <scope>NUCLEOTIDE SEQUENCE [LARGE SCALE GENOMIC DNA]</scope>
    <source>
        <tissue evidence="1">Muscle</tissue>
    </source>
</reference>
<evidence type="ECO:0000313" key="1">
    <source>
        <dbReference type="EMBL" id="TNN81361.1"/>
    </source>
</evidence>
<evidence type="ECO:0000313" key="2">
    <source>
        <dbReference type="Proteomes" id="UP000314294"/>
    </source>
</evidence>
<sequence length="68" mass="7963">MERWKDCEINRQSYRQQCNSQEDAFLENSVTCGVHDEVNDQVRGSLFVQVTLHLRQAHFPTTQPPRTS</sequence>
<comment type="caution">
    <text evidence="1">The sequence shown here is derived from an EMBL/GenBank/DDBJ whole genome shotgun (WGS) entry which is preliminary data.</text>
</comment>